<gene>
    <name evidence="1" type="ORF">ACKW6Q_09280</name>
</gene>
<sequence>MKKFYVGACTLCTLVGLSAREVLWQKDIKSSTQDFLNQVTTSINQQYLKTGSSIHIGPSTSSGTYLVAIKTDNNKTANAKLIKK</sequence>
<keyword evidence="2" id="KW-1185">Reference proteome</keyword>
<name>A0ABW9K3Q5_9FLAO</name>
<comment type="caution">
    <text evidence="1">The sequence shown here is derived from an EMBL/GenBank/DDBJ whole genome shotgun (WGS) entry which is preliminary data.</text>
</comment>
<evidence type="ECO:0000313" key="2">
    <source>
        <dbReference type="Proteomes" id="UP001634154"/>
    </source>
</evidence>
<proteinExistence type="predicted"/>
<accession>A0ABW9K3Q5</accession>
<organism evidence="1 2">
    <name type="scientific">Chryseobacterium kwangjuense</name>
    <dbReference type="NCBI Taxonomy" id="267125"/>
    <lineage>
        <taxon>Bacteria</taxon>
        <taxon>Pseudomonadati</taxon>
        <taxon>Bacteroidota</taxon>
        <taxon>Flavobacteriia</taxon>
        <taxon>Flavobacteriales</taxon>
        <taxon>Weeksellaceae</taxon>
        <taxon>Chryseobacterium group</taxon>
        <taxon>Chryseobacterium</taxon>
    </lineage>
</organism>
<dbReference type="RefSeq" id="WP_409356489.1">
    <property type="nucleotide sequence ID" value="NZ_JBJXVJ010000002.1"/>
</dbReference>
<reference evidence="1 2" key="1">
    <citation type="submission" date="2024-12" db="EMBL/GenBank/DDBJ databases">
        <title>Draft genome sequence of Chryseobacterium kwangjuense AG447.</title>
        <authorList>
            <person name="Cheptsov V.S."/>
            <person name="Belov A."/>
            <person name="Zavarzina A.G."/>
        </authorList>
    </citation>
    <scope>NUCLEOTIDE SEQUENCE [LARGE SCALE GENOMIC DNA]</scope>
    <source>
        <strain evidence="1 2">AG447</strain>
    </source>
</reference>
<protein>
    <submittedName>
        <fullName evidence="1">Uncharacterized protein</fullName>
    </submittedName>
</protein>
<dbReference type="Proteomes" id="UP001634154">
    <property type="component" value="Unassembled WGS sequence"/>
</dbReference>
<dbReference type="EMBL" id="JBJXVJ010000002">
    <property type="protein sequence ID" value="MFN1217164.1"/>
    <property type="molecule type" value="Genomic_DNA"/>
</dbReference>
<evidence type="ECO:0000313" key="1">
    <source>
        <dbReference type="EMBL" id="MFN1217164.1"/>
    </source>
</evidence>